<dbReference type="KEGG" id="rhf:EUB48_03175"/>
<accession>A0A515D7L8</accession>
<dbReference type="Pfam" id="PF09836">
    <property type="entry name" value="DUF2063"/>
    <property type="match status" value="1"/>
</dbReference>
<reference evidence="2 3" key="1">
    <citation type="submission" date="2019-01" db="EMBL/GenBank/DDBJ databases">
        <title>Genomic insights into a novel species Rhodoferax sp.</title>
        <authorList>
            <person name="Jin L."/>
        </authorList>
    </citation>
    <scope>NUCLEOTIDE SEQUENCE [LARGE SCALE GENOMIC DNA]</scope>
    <source>
        <strain evidence="2 3">CHu59-6-5</strain>
    </source>
</reference>
<dbReference type="Gene3D" id="1.10.150.690">
    <property type="entry name" value="DUF2063"/>
    <property type="match status" value="1"/>
</dbReference>
<evidence type="ECO:0000259" key="1">
    <source>
        <dbReference type="Pfam" id="PF09836"/>
    </source>
</evidence>
<dbReference type="Proteomes" id="UP000316798">
    <property type="component" value="Chromosome"/>
</dbReference>
<dbReference type="InterPro" id="IPR018640">
    <property type="entry name" value="DUF2063"/>
</dbReference>
<dbReference type="OrthoDB" id="4146344at2"/>
<evidence type="ECO:0000313" key="3">
    <source>
        <dbReference type="Proteomes" id="UP000316798"/>
    </source>
</evidence>
<dbReference type="AlphaFoldDB" id="A0A515D7L8"/>
<dbReference type="InterPro" id="IPR044922">
    <property type="entry name" value="DUF2063_N_sf"/>
</dbReference>
<organism evidence="2 3">
    <name type="scientific">Rhodoferax sediminis</name>
    <dbReference type="NCBI Taxonomy" id="2509614"/>
    <lineage>
        <taxon>Bacteria</taxon>
        <taxon>Pseudomonadati</taxon>
        <taxon>Pseudomonadota</taxon>
        <taxon>Betaproteobacteria</taxon>
        <taxon>Burkholderiales</taxon>
        <taxon>Comamonadaceae</taxon>
        <taxon>Rhodoferax</taxon>
    </lineage>
</organism>
<protein>
    <submittedName>
        <fullName evidence="2">DUF2063 domain-containing protein</fullName>
    </submittedName>
</protein>
<proteinExistence type="predicted"/>
<gene>
    <name evidence="2" type="ORF">EUB48_03175</name>
</gene>
<feature type="domain" description="Putative DNA-binding" evidence="1">
    <location>
        <begin position="11"/>
        <end position="102"/>
    </location>
</feature>
<dbReference type="RefSeq" id="WP_142817582.1">
    <property type="nucleotide sequence ID" value="NZ_CP035503.1"/>
</dbReference>
<dbReference type="EMBL" id="CP035503">
    <property type="protein sequence ID" value="QDL36411.1"/>
    <property type="molecule type" value="Genomic_DNA"/>
</dbReference>
<sequence length="271" mass="29347">MKPPAPTLLELQHAIQRSMLDGVDGDAFALIINKGLDPAERLGIYRNTSAGVLVTALRLAYPAVQHVVGPEFFEGAARLFAAEAPPRSAWLDAYGADFPEFLARLAQASSVPYLPDLARLEWTVNLVLHAADAEPLEIARLATLSEAELEDLRFEPHPAAQLLRCGFPADAIWQAVLERDDDAMTAIDLADGPVWLLVQRAKSGIDVVRLSEPEWRVAAALFAGQPLGAALAQAACAEPYILLAAHLARACYADCRVAHEPMALQPRRIHA</sequence>
<name>A0A515D7L8_9BURK</name>
<evidence type="ECO:0000313" key="2">
    <source>
        <dbReference type="EMBL" id="QDL36411.1"/>
    </source>
</evidence>
<keyword evidence="3" id="KW-1185">Reference proteome</keyword>